<evidence type="ECO:0000256" key="8">
    <source>
        <dbReference type="ARBA" id="ARBA00022927"/>
    </source>
</evidence>
<dbReference type="EMBL" id="NIVX01000106">
    <property type="protein sequence ID" value="OWQ70678.1"/>
    <property type="molecule type" value="Genomic_DNA"/>
</dbReference>
<evidence type="ECO:0000256" key="5">
    <source>
        <dbReference type="ARBA" id="ARBA00022475"/>
    </source>
</evidence>
<dbReference type="RefSeq" id="WP_005416437.1">
    <property type="nucleotide sequence ID" value="NZ_CABMJM010000032.1"/>
</dbReference>
<dbReference type="GO" id="GO:0071973">
    <property type="term" value="P:bacterial-type flagellum-dependent cell motility"/>
    <property type="evidence" value="ECO:0007669"/>
    <property type="project" value="InterPro"/>
</dbReference>
<evidence type="ECO:0000313" key="15">
    <source>
        <dbReference type="EMBL" id="PJL24539.1"/>
    </source>
</evidence>
<keyword evidence="15" id="KW-0969">Cilium</keyword>
<keyword evidence="15" id="KW-0282">Flagellum</keyword>
<evidence type="ECO:0000313" key="18">
    <source>
        <dbReference type="Proteomes" id="UP000197090"/>
    </source>
</evidence>
<dbReference type="EMBL" id="NEQV01000007">
    <property type="protein sequence ID" value="PJL24539.1"/>
    <property type="molecule type" value="Genomic_DNA"/>
</dbReference>
<dbReference type="NCBIfam" id="TIGR02473">
    <property type="entry name" value="flagell_FliJ"/>
    <property type="match status" value="1"/>
</dbReference>
<evidence type="ECO:0000313" key="16">
    <source>
        <dbReference type="EMBL" id="QNG77127.1"/>
    </source>
</evidence>
<dbReference type="Proteomes" id="UP000515598">
    <property type="component" value="Chromosome"/>
</dbReference>
<accession>A0A0J8Q4L3</accession>
<evidence type="ECO:0000256" key="4">
    <source>
        <dbReference type="ARBA" id="ARBA00022448"/>
    </source>
</evidence>
<dbReference type="Pfam" id="PF02050">
    <property type="entry name" value="FliJ"/>
    <property type="match status" value="1"/>
</dbReference>
<protein>
    <recommendedName>
        <fullName evidence="3">Flagellar FliJ protein</fullName>
    </recommendedName>
</protein>
<reference evidence="15 20" key="1">
    <citation type="journal article" date="2017" name="Front. Microbiol.">
        <title>Double-Face Meets the Bacterial World: The Opportunistic Pathogen Stenotrophomonas maltophilia.</title>
        <authorList>
            <person name="Lira F."/>
            <person name="Berg G."/>
            <person name="Martinez J.L."/>
        </authorList>
    </citation>
    <scope>NUCLEOTIDE SEQUENCE [LARGE SCALE GENOMIC DNA]</scope>
    <source>
        <strain evidence="15 20">EA1</strain>
    </source>
</reference>
<evidence type="ECO:0000313" key="19">
    <source>
        <dbReference type="Proteomes" id="UP000216433"/>
    </source>
</evidence>
<keyword evidence="8" id="KW-0653">Protein transport</keyword>
<dbReference type="EMBL" id="NJGC01000011">
    <property type="protein sequence ID" value="PAM71385.1"/>
    <property type="molecule type" value="Genomic_DNA"/>
</dbReference>
<name>A0A0J8Q4L3_STEMA</name>
<reference evidence="13 18" key="3">
    <citation type="submission" date="2017-06" db="EMBL/GenBank/DDBJ databases">
        <authorList>
            <person name="Kim H.J."/>
            <person name="Triplett B.A."/>
        </authorList>
    </citation>
    <scope>NUCLEOTIDE SEQUENCE [LARGE SCALE GENOMIC DNA]</scope>
    <source>
        <strain evidence="13 18">594</strain>
    </source>
</reference>
<dbReference type="PANTHER" id="PTHR38786">
    <property type="entry name" value="FLAGELLAR FLIJ PROTEIN"/>
    <property type="match status" value="1"/>
</dbReference>
<comment type="similarity">
    <text evidence="2">Belongs to the FliJ family.</text>
</comment>
<dbReference type="GO" id="GO:0006935">
    <property type="term" value="P:chemotaxis"/>
    <property type="evidence" value="ECO:0007669"/>
    <property type="project" value="UniProtKB-KW"/>
</dbReference>
<dbReference type="GO" id="GO:0044781">
    <property type="term" value="P:bacterial-type flagellum organization"/>
    <property type="evidence" value="ECO:0007669"/>
    <property type="project" value="UniProtKB-KW"/>
</dbReference>
<dbReference type="Proteomes" id="UP000596095">
    <property type="component" value="Chromosome"/>
</dbReference>
<dbReference type="EMBL" id="CP067993">
    <property type="protein sequence ID" value="QQQ44295.1"/>
    <property type="molecule type" value="Genomic_DNA"/>
</dbReference>
<evidence type="ECO:0000256" key="11">
    <source>
        <dbReference type="SAM" id="MobiDB-lite"/>
    </source>
</evidence>
<feature type="region of interest" description="Disordered" evidence="11">
    <location>
        <begin position="123"/>
        <end position="155"/>
    </location>
</feature>
<dbReference type="Proteomes" id="UP000216433">
    <property type="component" value="Unassembled WGS sequence"/>
</dbReference>
<proteinExistence type="inferred from homology"/>
<organism evidence="15 20">
    <name type="scientific">Stenotrophomonas maltophilia</name>
    <name type="common">Pseudomonas maltophilia</name>
    <name type="synonym">Xanthomonas maltophilia</name>
    <dbReference type="NCBI Taxonomy" id="40324"/>
    <lineage>
        <taxon>Bacteria</taxon>
        <taxon>Pseudomonadati</taxon>
        <taxon>Pseudomonadota</taxon>
        <taxon>Gammaproteobacteria</taxon>
        <taxon>Lysobacterales</taxon>
        <taxon>Lysobacteraceae</taxon>
        <taxon>Stenotrophomonas</taxon>
        <taxon>Stenotrophomonas maltophilia group</taxon>
    </lineage>
</organism>
<feature type="compositionally biased region" description="Basic and acidic residues" evidence="11">
    <location>
        <begin position="123"/>
        <end position="135"/>
    </location>
</feature>
<dbReference type="InterPro" id="IPR052570">
    <property type="entry name" value="FliJ"/>
</dbReference>
<dbReference type="GeneID" id="97261017"/>
<evidence type="ECO:0000256" key="3">
    <source>
        <dbReference type="ARBA" id="ARBA00020392"/>
    </source>
</evidence>
<evidence type="ECO:0000313" key="12">
    <source>
        <dbReference type="EMBL" id="AUI07528.1"/>
    </source>
</evidence>
<evidence type="ECO:0000256" key="2">
    <source>
        <dbReference type="ARBA" id="ARBA00010004"/>
    </source>
</evidence>
<reference evidence="17 23" key="6">
    <citation type="submission" date="2021-01" db="EMBL/GenBank/DDBJ databases">
        <title>Genome Characterization of a novel Stenotrophomonas isolate with high keratinase activity.</title>
        <authorList>
            <person name="Cao Z.-J."/>
        </authorList>
    </citation>
    <scope>NUCLEOTIDE SEQUENCE [LARGE SCALE GENOMIC DNA]</scope>
    <source>
        <strain evidence="17 23">DHHJ</strain>
    </source>
</reference>
<evidence type="ECO:0000256" key="1">
    <source>
        <dbReference type="ARBA" id="ARBA00004413"/>
    </source>
</evidence>
<keyword evidence="10" id="KW-1006">Bacterial flagellum protein export</keyword>
<evidence type="ECO:0000256" key="10">
    <source>
        <dbReference type="ARBA" id="ARBA00023225"/>
    </source>
</evidence>
<evidence type="ECO:0000313" key="14">
    <source>
        <dbReference type="EMBL" id="PAM71385.1"/>
    </source>
</evidence>
<keyword evidence="7" id="KW-1005">Bacterial flagellum biogenesis</keyword>
<reference evidence="14 19" key="2">
    <citation type="submission" date="2017-06" db="EMBL/GenBank/DDBJ databases">
        <title>Genome sequencing and assembly of Stenotrophomonas maltophilia DF07.</title>
        <authorList>
            <person name="Iyer R."/>
        </authorList>
    </citation>
    <scope>NUCLEOTIDE SEQUENCE [LARGE SCALE GENOMIC DNA]</scope>
    <source>
        <strain evidence="14 19">DF07</strain>
    </source>
</reference>
<keyword evidence="9" id="KW-0472">Membrane</keyword>
<evidence type="ECO:0000313" key="13">
    <source>
        <dbReference type="EMBL" id="OWQ70678.1"/>
    </source>
</evidence>
<keyword evidence="5" id="KW-1003">Cell membrane</keyword>
<reference evidence="16 22" key="5">
    <citation type="submission" date="2020-08" db="EMBL/GenBank/DDBJ databases">
        <title>Phenotypic and transcriptomic analysis of seven clinical Stenotrophomonas maltophilia isolates identify a small set of shared and commonly regulated genes involved in biofilm lifestyle.</title>
        <authorList>
            <person name="Alio I."/>
            <person name="Gudzuhn M."/>
            <person name="Streit W."/>
        </authorList>
    </citation>
    <scope>NUCLEOTIDE SEQUENCE [LARGE SCALE GENOMIC DNA]</scope>
    <source>
        <strain evidence="16 22">UHH_SKK55</strain>
    </source>
</reference>
<evidence type="ECO:0000313" key="21">
    <source>
        <dbReference type="Proteomes" id="UP000234414"/>
    </source>
</evidence>
<dbReference type="Proteomes" id="UP000234414">
    <property type="component" value="Chromosome"/>
</dbReference>
<keyword evidence="15" id="KW-0966">Cell projection</keyword>
<dbReference type="GO" id="GO:0005886">
    <property type="term" value="C:plasma membrane"/>
    <property type="evidence" value="ECO:0007669"/>
    <property type="project" value="UniProtKB-SubCell"/>
</dbReference>
<evidence type="ECO:0000313" key="22">
    <source>
        <dbReference type="Proteomes" id="UP000515598"/>
    </source>
</evidence>
<dbReference type="GO" id="GO:0015031">
    <property type="term" value="P:protein transport"/>
    <property type="evidence" value="ECO:0007669"/>
    <property type="project" value="UniProtKB-KW"/>
</dbReference>
<evidence type="ECO:0000256" key="9">
    <source>
        <dbReference type="ARBA" id="ARBA00023136"/>
    </source>
</evidence>
<dbReference type="Gene3D" id="1.10.287.1700">
    <property type="match status" value="1"/>
</dbReference>
<comment type="subcellular location">
    <subcellularLocation>
        <location evidence="1">Cell membrane</location>
        <topology evidence="1">Peripheral membrane protein</topology>
        <orientation evidence="1">Cytoplasmic side</orientation>
    </subcellularLocation>
</comment>
<gene>
    <name evidence="12" type="primary">fliJ</name>
    <name evidence="15" type="ORF">B9Y64_18380</name>
    <name evidence="13" type="ORF">CEE63_17785</name>
    <name evidence="14" type="ORF">CEK00_10970</name>
    <name evidence="16" type="ORF">GPNADHDJ_01310</name>
    <name evidence="17" type="ORF">JJL50_09830</name>
    <name evidence="12" type="ORF">SmaCSM2_10160</name>
</gene>
<sequence length="155" mass="17710">MNQSKRIDPLLKRAQEHEDAVARDLAERQRVLDTHLSRLDELRRYAEEYANAQMAATSPAQLLNRRAFLDRLDSAVEQQQATVNGNREKVEAERARLILASRDKAVLEQLAASYRAQEKVVTDRRDQREMDDIGARRARLVQAEDQDGAEQGGRS</sequence>
<dbReference type="AlphaFoldDB" id="A0A0J8Q4L3"/>
<evidence type="ECO:0000313" key="20">
    <source>
        <dbReference type="Proteomes" id="UP000230167"/>
    </source>
</evidence>
<reference evidence="12 21" key="4">
    <citation type="submission" date="2017-12" db="EMBL/GenBank/DDBJ databases">
        <title>Complete Genome Sequence of Stenotrophomonas maltophilia CSM2.</title>
        <authorList>
            <person name="Castro-Jaimes S."/>
            <person name="Lopez-Leal G."/>
            <person name="Barberena Jonas C."/>
            <person name="Bustos P."/>
            <person name="Perez-Oseguera A."/>
            <person name="Cevallos M.A."/>
        </authorList>
    </citation>
    <scope>NUCLEOTIDE SEQUENCE [LARGE SCALE GENOMIC DNA]</scope>
    <source>
        <strain evidence="12 21">CSM2</strain>
    </source>
</reference>
<evidence type="ECO:0000313" key="23">
    <source>
        <dbReference type="Proteomes" id="UP000596095"/>
    </source>
</evidence>
<dbReference type="EMBL" id="CP025298">
    <property type="protein sequence ID" value="AUI07528.1"/>
    <property type="molecule type" value="Genomic_DNA"/>
</dbReference>
<keyword evidence="4" id="KW-0813">Transport</keyword>
<dbReference type="GO" id="GO:0009288">
    <property type="term" value="C:bacterial-type flagellum"/>
    <property type="evidence" value="ECO:0007669"/>
    <property type="project" value="InterPro"/>
</dbReference>
<dbReference type="InterPro" id="IPR012823">
    <property type="entry name" value="Flagell_FliJ"/>
</dbReference>
<dbReference type="PANTHER" id="PTHR38786:SF1">
    <property type="entry name" value="FLAGELLAR FLIJ PROTEIN"/>
    <property type="match status" value="1"/>
</dbReference>
<evidence type="ECO:0000256" key="6">
    <source>
        <dbReference type="ARBA" id="ARBA00022500"/>
    </source>
</evidence>
<dbReference type="InterPro" id="IPR053716">
    <property type="entry name" value="Flag_assembly_chemotaxis_eff"/>
</dbReference>
<dbReference type="OrthoDB" id="6049021at2"/>
<evidence type="ECO:0000313" key="17">
    <source>
        <dbReference type="EMBL" id="QQQ44295.1"/>
    </source>
</evidence>
<dbReference type="Proteomes" id="UP000230167">
    <property type="component" value="Unassembled WGS sequence"/>
</dbReference>
<evidence type="ECO:0000256" key="7">
    <source>
        <dbReference type="ARBA" id="ARBA00022795"/>
    </source>
</evidence>
<dbReference type="EMBL" id="CP060025">
    <property type="protein sequence ID" value="QNG77127.1"/>
    <property type="molecule type" value="Genomic_DNA"/>
</dbReference>
<dbReference type="Proteomes" id="UP000197090">
    <property type="component" value="Unassembled WGS sequence"/>
</dbReference>
<keyword evidence="6" id="KW-0145">Chemotaxis</keyword>